<evidence type="ECO:0000313" key="2">
    <source>
        <dbReference type="EMBL" id="NIZ69988.1"/>
    </source>
</evidence>
<sequence length="223" mass="24930">MKNMLAVGAIVMISLGMASIPGISANKEQANSNSGAQMTDFKVPKEGFIDDADKAIRLALVYIHYYGNYEITYDQLTATLNGDVWSISRKGEVVMQLLKSSGAVEHLNFTRIGHEEGGDWYRLKIKENGYVYDGLLAMKIANVIYDERYMQKGGNNEPTFPSYDYAFTLESISTEAEEIRIWLIDTKYPIYIDNDSVELMLGGQLAFKIRQKDGALLGIIDIG</sequence>
<feature type="chain" id="PRO_5036914270" evidence="1">
    <location>
        <begin position="19"/>
        <end position="223"/>
    </location>
</feature>
<keyword evidence="3" id="KW-1185">Reference proteome</keyword>
<comment type="caution">
    <text evidence="2">The sequence shown here is derived from an EMBL/GenBank/DDBJ whole genome shotgun (WGS) entry which is preliminary data.</text>
</comment>
<accession>A0A968GH47</accession>
<proteinExistence type="predicted"/>
<feature type="signal peptide" evidence="1">
    <location>
        <begin position="1"/>
        <end position="18"/>
    </location>
</feature>
<evidence type="ECO:0000313" key="3">
    <source>
        <dbReference type="Proteomes" id="UP000778951"/>
    </source>
</evidence>
<protein>
    <submittedName>
        <fullName evidence="2">Uncharacterized protein</fullName>
    </submittedName>
</protein>
<name>A0A968GH47_9SPIO</name>
<reference evidence="2" key="1">
    <citation type="submission" date="2020-03" db="EMBL/GenBank/DDBJ databases">
        <title>Spirochaetal bacteria isolated from arthropods constitute a novel genus Entomospira genus novum within the order Spirochaetales.</title>
        <authorList>
            <person name="Grana-Miraglia L."/>
            <person name="Sikutova S."/>
            <person name="Fingerle V."/>
            <person name="Sing A."/>
            <person name="Castillo-Ramirez S."/>
            <person name="Margos G."/>
            <person name="Rudolf I."/>
        </authorList>
    </citation>
    <scope>NUCLEOTIDE SEQUENCE</scope>
    <source>
        <strain evidence="2">BR149</strain>
    </source>
</reference>
<gene>
    <name evidence="2" type="ORF">HCT48_07185</name>
</gene>
<dbReference type="Proteomes" id="UP000778951">
    <property type="component" value="Unassembled WGS sequence"/>
</dbReference>
<dbReference type="RefSeq" id="WP_167696055.1">
    <property type="nucleotide sequence ID" value="NZ_CP118181.1"/>
</dbReference>
<evidence type="ECO:0000256" key="1">
    <source>
        <dbReference type="SAM" id="SignalP"/>
    </source>
</evidence>
<dbReference type="EMBL" id="JAATLM010000001">
    <property type="protein sequence ID" value="NIZ69988.1"/>
    <property type="molecule type" value="Genomic_DNA"/>
</dbReference>
<dbReference type="AlphaFoldDB" id="A0A968GH47"/>
<keyword evidence="1" id="KW-0732">Signal</keyword>
<organism evidence="2 3">
    <name type="scientific">Entomospira culicis</name>
    <dbReference type="NCBI Taxonomy" id="2719989"/>
    <lineage>
        <taxon>Bacteria</taxon>
        <taxon>Pseudomonadati</taxon>
        <taxon>Spirochaetota</taxon>
        <taxon>Spirochaetia</taxon>
        <taxon>Spirochaetales</taxon>
        <taxon>Spirochaetaceae</taxon>
        <taxon>Entomospira</taxon>
    </lineage>
</organism>